<comment type="similarity">
    <text evidence="1">Belongs to the N-acetylmuramoyl-L-alanine amidase 2 family.</text>
</comment>
<dbReference type="InterPro" id="IPR015510">
    <property type="entry name" value="PGRP"/>
</dbReference>
<dbReference type="Proteomes" id="UP000619788">
    <property type="component" value="Unassembled WGS sequence"/>
</dbReference>
<reference evidence="3 4" key="1">
    <citation type="submission" date="2021-01" db="EMBL/GenBank/DDBJ databases">
        <title>Whole genome shotgun sequence of Planobispora siamensis NBRC 107568.</title>
        <authorList>
            <person name="Komaki H."/>
            <person name="Tamura T."/>
        </authorList>
    </citation>
    <scope>NUCLEOTIDE SEQUENCE [LARGE SCALE GENOMIC DNA]</scope>
    <source>
        <strain evidence="3 4">NBRC 107568</strain>
    </source>
</reference>
<evidence type="ECO:0000313" key="3">
    <source>
        <dbReference type="EMBL" id="GIH91924.1"/>
    </source>
</evidence>
<dbReference type="GO" id="GO:0008745">
    <property type="term" value="F:N-acetylmuramoyl-L-alanine amidase activity"/>
    <property type="evidence" value="ECO:0007669"/>
    <property type="project" value="InterPro"/>
</dbReference>
<dbReference type="InterPro" id="IPR002477">
    <property type="entry name" value="Peptidoglycan-bd-like"/>
</dbReference>
<dbReference type="InterPro" id="IPR036365">
    <property type="entry name" value="PGBD-like_sf"/>
</dbReference>
<dbReference type="CDD" id="cd06583">
    <property type="entry name" value="PGRP"/>
    <property type="match status" value="1"/>
</dbReference>
<name>A0A8J3WIM1_9ACTN</name>
<dbReference type="InterPro" id="IPR036505">
    <property type="entry name" value="Amidase/PGRP_sf"/>
</dbReference>
<dbReference type="Gene3D" id="1.10.101.10">
    <property type="entry name" value="PGBD-like superfamily/PGBD"/>
    <property type="match status" value="1"/>
</dbReference>
<organism evidence="3 4">
    <name type="scientific">Planobispora siamensis</name>
    <dbReference type="NCBI Taxonomy" id="936338"/>
    <lineage>
        <taxon>Bacteria</taxon>
        <taxon>Bacillati</taxon>
        <taxon>Actinomycetota</taxon>
        <taxon>Actinomycetes</taxon>
        <taxon>Streptosporangiales</taxon>
        <taxon>Streptosporangiaceae</taxon>
        <taxon>Planobispora</taxon>
    </lineage>
</organism>
<evidence type="ECO:0000313" key="4">
    <source>
        <dbReference type="Proteomes" id="UP000619788"/>
    </source>
</evidence>
<sequence length="261" mass="28202">MPIDLIPRADWGARAPRGDYSRLSSTRGVKIHYTGGRVDPAIVDDHRRCAAAVRGIQNGHMDGNGWMDIGYTACVCPHRCVFVGRGPGRVPAANGSGLNSGHYAVLGLVGNSGLIIPPNDMLLGILDAIDWLREKGGAGDQIKGHRDGYATSCPGEPLYAWIRRGCPRPGETAAPTPTSSWTESTVNDLPLLEPGATGRHVKTAFYLLKARGYAKELDPKVIDPTVYSPKFVDEVKKLQEDKGLDKDGRIGRKTWPKLLGL</sequence>
<dbReference type="AlphaFoldDB" id="A0A8J3WIM1"/>
<evidence type="ECO:0000259" key="2">
    <source>
        <dbReference type="SMART" id="SM00701"/>
    </source>
</evidence>
<dbReference type="RefSeq" id="WP_204064174.1">
    <property type="nucleotide sequence ID" value="NZ_BOOJ01000023.1"/>
</dbReference>
<evidence type="ECO:0000256" key="1">
    <source>
        <dbReference type="ARBA" id="ARBA00007553"/>
    </source>
</evidence>
<dbReference type="EMBL" id="BOOJ01000023">
    <property type="protein sequence ID" value="GIH91924.1"/>
    <property type="molecule type" value="Genomic_DNA"/>
</dbReference>
<gene>
    <name evidence="3" type="ORF">Psi01_25540</name>
</gene>
<dbReference type="InterPro" id="IPR036366">
    <property type="entry name" value="PGBDSf"/>
</dbReference>
<proteinExistence type="inferred from homology"/>
<dbReference type="SUPFAM" id="SSF55846">
    <property type="entry name" value="N-acetylmuramoyl-L-alanine amidase-like"/>
    <property type="match status" value="1"/>
</dbReference>
<dbReference type="SMART" id="SM00701">
    <property type="entry name" value="PGRP"/>
    <property type="match status" value="1"/>
</dbReference>
<accession>A0A8J3WIM1</accession>
<protein>
    <submittedName>
        <fullName evidence="3">N-acetylmuramoyl-L-alanine amidase</fullName>
    </submittedName>
</protein>
<dbReference type="SUPFAM" id="SSF47090">
    <property type="entry name" value="PGBD-like"/>
    <property type="match status" value="1"/>
</dbReference>
<dbReference type="PANTHER" id="PTHR11022:SF41">
    <property type="entry name" value="PEPTIDOGLYCAN-RECOGNITION PROTEIN LC-RELATED"/>
    <property type="match status" value="1"/>
</dbReference>
<dbReference type="PANTHER" id="PTHR11022">
    <property type="entry name" value="PEPTIDOGLYCAN RECOGNITION PROTEIN"/>
    <property type="match status" value="1"/>
</dbReference>
<keyword evidence="4" id="KW-1185">Reference proteome</keyword>
<dbReference type="Gene3D" id="3.40.80.10">
    <property type="entry name" value="Peptidoglycan recognition protein-like"/>
    <property type="match status" value="1"/>
</dbReference>
<dbReference type="GO" id="GO:0009253">
    <property type="term" value="P:peptidoglycan catabolic process"/>
    <property type="evidence" value="ECO:0007669"/>
    <property type="project" value="InterPro"/>
</dbReference>
<dbReference type="InterPro" id="IPR002502">
    <property type="entry name" value="Amidase_domain"/>
</dbReference>
<feature type="domain" description="Peptidoglycan recognition protein family" evidence="2">
    <location>
        <begin position="3"/>
        <end position="149"/>
    </location>
</feature>
<dbReference type="GO" id="GO:0008270">
    <property type="term" value="F:zinc ion binding"/>
    <property type="evidence" value="ECO:0007669"/>
    <property type="project" value="InterPro"/>
</dbReference>
<comment type="caution">
    <text evidence="3">The sequence shown here is derived from an EMBL/GenBank/DDBJ whole genome shotgun (WGS) entry which is preliminary data.</text>
</comment>
<dbReference type="InterPro" id="IPR006619">
    <property type="entry name" value="PGRP_domain_met/bac"/>
</dbReference>
<dbReference type="Pfam" id="PF01471">
    <property type="entry name" value="PG_binding_1"/>
    <property type="match status" value="1"/>
</dbReference>